<evidence type="ECO:0000313" key="3">
    <source>
        <dbReference type="Proteomes" id="UP000759443"/>
    </source>
</evidence>
<protein>
    <submittedName>
        <fullName evidence="2">DNA-binding ribbon-helix-helix protein</fullName>
    </submittedName>
</protein>
<dbReference type="Pfam" id="PF13467">
    <property type="entry name" value="RHH_4"/>
    <property type="match status" value="1"/>
</dbReference>
<dbReference type="EMBL" id="JAGGJU010000019">
    <property type="protein sequence ID" value="MBP1853511.1"/>
    <property type="molecule type" value="Genomic_DNA"/>
</dbReference>
<dbReference type="InterPro" id="IPR038268">
    <property type="entry name" value="RHH_sf"/>
</dbReference>
<dbReference type="InterPro" id="IPR027373">
    <property type="entry name" value="RHH_dom"/>
</dbReference>
<keyword evidence="2" id="KW-0238">DNA-binding</keyword>
<evidence type="ECO:0000313" key="2">
    <source>
        <dbReference type="EMBL" id="MBP1853511.1"/>
    </source>
</evidence>
<sequence length="77" mass="8259">MIRKHSVSLHGHRTSLSLEEAFWSELKAIAEGRDVSLAALIAEIDDLRPPETNLSSALRLHVLTTLKAAAADAGQAS</sequence>
<proteinExistence type="predicted"/>
<organism evidence="2 3">
    <name type="scientific">Rhizobium halophytocola</name>
    <dbReference type="NCBI Taxonomy" id="735519"/>
    <lineage>
        <taxon>Bacteria</taxon>
        <taxon>Pseudomonadati</taxon>
        <taxon>Pseudomonadota</taxon>
        <taxon>Alphaproteobacteria</taxon>
        <taxon>Hyphomicrobiales</taxon>
        <taxon>Rhizobiaceae</taxon>
        <taxon>Rhizobium/Agrobacterium group</taxon>
        <taxon>Rhizobium</taxon>
    </lineage>
</organism>
<dbReference type="GO" id="GO:0003677">
    <property type="term" value="F:DNA binding"/>
    <property type="evidence" value="ECO:0007669"/>
    <property type="project" value="UniProtKB-KW"/>
</dbReference>
<keyword evidence="3" id="KW-1185">Reference proteome</keyword>
<reference evidence="2 3" key="1">
    <citation type="submission" date="2021-03" db="EMBL/GenBank/DDBJ databases">
        <title>Genomic Encyclopedia of Type Strains, Phase IV (KMG-IV): sequencing the most valuable type-strain genomes for metagenomic binning, comparative biology and taxonomic classification.</title>
        <authorList>
            <person name="Goeker M."/>
        </authorList>
    </citation>
    <scope>NUCLEOTIDE SEQUENCE [LARGE SCALE GENOMIC DNA]</scope>
    <source>
        <strain evidence="2 3">DSM 21600</strain>
    </source>
</reference>
<dbReference type="Proteomes" id="UP000759443">
    <property type="component" value="Unassembled WGS sequence"/>
</dbReference>
<evidence type="ECO:0000259" key="1">
    <source>
        <dbReference type="Pfam" id="PF13467"/>
    </source>
</evidence>
<gene>
    <name evidence="2" type="ORF">J2Z17_004972</name>
</gene>
<feature type="domain" description="Ribbon-helix-helix" evidence="1">
    <location>
        <begin position="3"/>
        <end position="65"/>
    </location>
</feature>
<name>A0ABS4E6E0_9HYPH</name>
<comment type="caution">
    <text evidence="2">The sequence shown here is derived from an EMBL/GenBank/DDBJ whole genome shotgun (WGS) entry which is preliminary data.</text>
</comment>
<accession>A0ABS4E6E0</accession>
<dbReference type="Gene3D" id="1.10.3990.20">
    <property type="entry name" value="protein bp1543"/>
    <property type="match status" value="1"/>
</dbReference>
<dbReference type="RefSeq" id="WP_209949394.1">
    <property type="nucleotide sequence ID" value="NZ_JAGGJU010000019.1"/>
</dbReference>